<dbReference type="CDD" id="cd06171">
    <property type="entry name" value="Sigma70_r4"/>
    <property type="match status" value="1"/>
</dbReference>
<keyword evidence="4 7" id="KW-0731">Sigma factor</keyword>
<comment type="caution">
    <text evidence="9">The sequence shown here is derived from an EMBL/GenBank/DDBJ whole genome shotgun (WGS) entry which is preliminary data.</text>
</comment>
<dbReference type="PANTHER" id="PTHR30376">
    <property type="entry name" value="SIGMA FACTOR RPOH HEAT SHOCK RELATED"/>
    <property type="match status" value="1"/>
</dbReference>
<keyword evidence="6 7" id="KW-0804">Transcription</keyword>
<dbReference type="InterPro" id="IPR000943">
    <property type="entry name" value="RNA_pol_sigma70"/>
</dbReference>
<dbReference type="InterPro" id="IPR036388">
    <property type="entry name" value="WH-like_DNA-bd_sf"/>
</dbReference>
<evidence type="ECO:0000256" key="6">
    <source>
        <dbReference type="ARBA" id="ARBA00023163"/>
    </source>
</evidence>
<protein>
    <recommendedName>
        <fullName evidence="7">RNA polymerase sigma factor</fullName>
    </recommendedName>
</protein>
<dbReference type="PRINTS" id="PR00046">
    <property type="entry name" value="SIGMA70FCT"/>
</dbReference>
<dbReference type="GO" id="GO:0006352">
    <property type="term" value="P:DNA-templated transcription initiation"/>
    <property type="evidence" value="ECO:0007669"/>
    <property type="project" value="InterPro"/>
</dbReference>
<evidence type="ECO:0000313" key="9">
    <source>
        <dbReference type="EMBL" id="MCC2221582.1"/>
    </source>
</evidence>
<name>A0AAE3E5D6_9FIRM</name>
<keyword evidence="5 7" id="KW-0238">DNA-binding</keyword>
<comment type="function">
    <text evidence="7">Sigma factors are initiation factors that promote the attachment of RNA polymerase to specific initiation sites and are then released.</text>
</comment>
<dbReference type="EMBL" id="JAJEQN010000017">
    <property type="protein sequence ID" value="MCC2221582.1"/>
    <property type="molecule type" value="Genomic_DNA"/>
</dbReference>
<dbReference type="InterPro" id="IPR001387">
    <property type="entry name" value="Cro/C1-type_HTH"/>
</dbReference>
<dbReference type="PROSITE" id="PS50943">
    <property type="entry name" value="HTH_CROC1"/>
    <property type="match status" value="1"/>
</dbReference>
<comment type="similarity">
    <text evidence="1 7">Belongs to the sigma-70 factor family.</text>
</comment>
<accession>A0AAE3E5D6</accession>
<dbReference type="Gene3D" id="1.20.120.1810">
    <property type="match status" value="1"/>
</dbReference>
<dbReference type="GO" id="GO:0016987">
    <property type="term" value="F:sigma factor activity"/>
    <property type="evidence" value="ECO:0007669"/>
    <property type="project" value="UniProtKB-KW"/>
</dbReference>
<reference evidence="9 10" key="1">
    <citation type="submission" date="2021-10" db="EMBL/GenBank/DDBJ databases">
        <title>Anaerobic single-cell dispensing facilitates the cultivation of human gut bacteria.</title>
        <authorList>
            <person name="Afrizal A."/>
        </authorList>
    </citation>
    <scope>NUCLEOTIDE SEQUENCE [LARGE SCALE GENOMIC DNA]</scope>
    <source>
        <strain evidence="9 10">CLA-AA-H224</strain>
    </source>
</reference>
<proteinExistence type="inferred from homology"/>
<dbReference type="PANTHER" id="PTHR30376:SF3">
    <property type="entry name" value="RNA POLYMERASE SIGMA FACTOR RPOH"/>
    <property type="match status" value="1"/>
</dbReference>
<keyword evidence="3 7" id="KW-0805">Transcription regulation</keyword>
<dbReference type="Gene3D" id="1.10.10.10">
    <property type="entry name" value="Winged helix-like DNA-binding domain superfamily/Winged helix DNA-binding domain"/>
    <property type="match status" value="1"/>
</dbReference>
<evidence type="ECO:0000256" key="1">
    <source>
        <dbReference type="ARBA" id="ARBA00007788"/>
    </source>
</evidence>
<dbReference type="InterPro" id="IPR013325">
    <property type="entry name" value="RNA_pol_sigma_r2"/>
</dbReference>
<evidence type="ECO:0000313" key="10">
    <source>
        <dbReference type="Proteomes" id="UP001198200"/>
    </source>
</evidence>
<dbReference type="InterPro" id="IPR013324">
    <property type="entry name" value="RNA_pol_sigma_r3/r4-like"/>
</dbReference>
<dbReference type="PROSITE" id="PS00715">
    <property type="entry name" value="SIGMA70_1"/>
    <property type="match status" value="1"/>
</dbReference>
<dbReference type="InterPro" id="IPR014284">
    <property type="entry name" value="RNA_pol_sigma-70_dom"/>
</dbReference>
<dbReference type="SUPFAM" id="SSF88946">
    <property type="entry name" value="Sigma2 domain of RNA polymerase sigma factors"/>
    <property type="match status" value="1"/>
</dbReference>
<evidence type="ECO:0000256" key="3">
    <source>
        <dbReference type="ARBA" id="ARBA00023015"/>
    </source>
</evidence>
<dbReference type="NCBIfam" id="TIGR02937">
    <property type="entry name" value="sigma70-ECF"/>
    <property type="match status" value="1"/>
</dbReference>
<evidence type="ECO:0000256" key="5">
    <source>
        <dbReference type="ARBA" id="ARBA00023125"/>
    </source>
</evidence>
<keyword evidence="10" id="KW-1185">Reference proteome</keyword>
<evidence type="ECO:0000256" key="4">
    <source>
        <dbReference type="ARBA" id="ARBA00023082"/>
    </source>
</evidence>
<keyword evidence="2" id="KW-0749">Sporulation</keyword>
<dbReference type="PROSITE" id="PS00716">
    <property type="entry name" value="SIGMA70_2"/>
    <property type="match status" value="1"/>
</dbReference>
<dbReference type="SUPFAM" id="SSF88659">
    <property type="entry name" value="Sigma3 and sigma4 domains of RNA polymerase sigma factors"/>
    <property type="match status" value="1"/>
</dbReference>
<dbReference type="GO" id="GO:0030435">
    <property type="term" value="P:sporulation resulting in formation of a cellular spore"/>
    <property type="evidence" value="ECO:0007669"/>
    <property type="project" value="UniProtKB-KW"/>
</dbReference>
<dbReference type="Pfam" id="PF04542">
    <property type="entry name" value="Sigma70_r2"/>
    <property type="match status" value="1"/>
</dbReference>
<dbReference type="InterPro" id="IPR007627">
    <property type="entry name" value="RNA_pol_sigma70_r2"/>
</dbReference>
<evidence type="ECO:0000256" key="2">
    <source>
        <dbReference type="ARBA" id="ARBA00022969"/>
    </source>
</evidence>
<sequence length="207" mass="23635">METFKKPLTAAQEKEYLRQMNQGSSEARTLLIEHNMRLVAHIIKKYAFTDKETDDLLSIGTIGLIKAVNTFDVSRGNRLSSYAAKCIDNEILMLLRAEKKMSREVSLYEPIGTDKEGNEIHLFDVIESGECDASEHYCKKEDICRLHRGIQTVLLPKEKRVVVLRYGLFGHLVHTQKEVGSVLGISRSYVSRIEKSALEKLRSFLMM</sequence>
<dbReference type="NCBIfam" id="NF004471">
    <property type="entry name" value="PRK05803.1"/>
    <property type="match status" value="1"/>
</dbReference>
<gene>
    <name evidence="9" type="primary">sigK</name>
    <name evidence="9" type="ORF">LKD48_08035</name>
</gene>
<dbReference type="GO" id="GO:0003677">
    <property type="term" value="F:DNA binding"/>
    <property type="evidence" value="ECO:0007669"/>
    <property type="project" value="UniProtKB-KW"/>
</dbReference>
<dbReference type="Proteomes" id="UP001198200">
    <property type="component" value="Unassembled WGS sequence"/>
</dbReference>
<dbReference type="Pfam" id="PF04545">
    <property type="entry name" value="Sigma70_r4"/>
    <property type="match status" value="1"/>
</dbReference>
<dbReference type="PIRSF" id="PIRSF000770">
    <property type="entry name" value="RNA_pol_sigma-SigE/K"/>
    <property type="match status" value="1"/>
</dbReference>
<feature type="domain" description="HTH cro/C1-type" evidence="8">
    <location>
        <begin position="175"/>
        <end position="195"/>
    </location>
</feature>
<dbReference type="RefSeq" id="WP_066562464.1">
    <property type="nucleotide sequence ID" value="NZ_JAJEQN010000017.1"/>
</dbReference>
<organism evidence="9 10">
    <name type="scientific">Anthropogastromicrobium aceti</name>
    <dbReference type="NCBI Taxonomy" id="2981768"/>
    <lineage>
        <taxon>Bacteria</taxon>
        <taxon>Bacillati</taxon>
        <taxon>Bacillota</taxon>
        <taxon>Clostridia</taxon>
        <taxon>Lachnospirales</taxon>
        <taxon>Lachnospiraceae</taxon>
        <taxon>Anthropogastromicrobium</taxon>
    </lineage>
</organism>
<evidence type="ECO:0000256" key="7">
    <source>
        <dbReference type="RuleBase" id="RU362124"/>
    </source>
</evidence>
<dbReference type="AlphaFoldDB" id="A0AAE3E5D6"/>
<dbReference type="InterPro" id="IPR007630">
    <property type="entry name" value="RNA_pol_sigma70_r4"/>
</dbReference>
<evidence type="ECO:0000259" key="8">
    <source>
        <dbReference type="PROSITE" id="PS50943"/>
    </source>
</evidence>
<dbReference type="InterPro" id="IPR050813">
    <property type="entry name" value="Sigma-70_Factor"/>
</dbReference>